<feature type="transmembrane region" description="Helical" evidence="1">
    <location>
        <begin position="69"/>
        <end position="88"/>
    </location>
</feature>
<sequence>MKQDYIDFKQQREIGDIISYTFKFIRENYKAYFKSIAKIAWPAYLLLIAAVTYYSYSTVGNSLMFSQDGGFFISFGLLMLGLLLYFAVMNVAAFQFVKSYVSNYGETNHHEIKQGVKKDLGGMFGLGAITWILIFAGLIIFIIPGIYLSVPLSIAAAVLVFKNESIGGSISEGFHLVKNNWWTSFISLFLIWLIVYVISFIFQIPVLIYTFIKMFTMMEENSASAENVADMFDWVYLSLTIIASAIQYILYAITPIGVAFIYYSLNEEKYFTGAYESIENLGKNE</sequence>
<feature type="transmembrane region" description="Helical" evidence="1">
    <location>
        <begin position="181"/>
        <end position="212"/>
    </location>
</feature>
<keyword evidence="1" id="KW-1133">Transmembrane helix</keyword>
<evidence type="ECO:0000313" key="3">
    <source>
        <dbReference type="Proteomes" id="UP000051643"/>
    </source>
</evidence>
<feature type="transmembrane region" description="Helical" evidence="1">
    <location>
        <begin position="128"/>
        <end position="161"/>
    </location>
</feature>
<feature type="transmembrane region" description="Helical" evidence="1">
    <location>
        <begin position="233"/>
        <end position="263"/>
    </location>
</feature>
<accession>A0A0Q9ZD66</accession>
<keyword evidence="1" id="KW-0812">Transmembrane</keyword>
<dbReference type="RefSeq" id="WP_057480809.1">
    <property type="nucleotide sequence ID" value="NZ_BMWR01000006.1"/>
</dbReference>
<evidence type="ECO:0000256" key="1">
    <source>
        <dbReference type="SAM" id="Phobius"/>
    </source>
</evidence>
<evidence type="ECO:0000313" key="2">
    <source>
        <dbReference type="EMBL" id="KRG30201.1"/>
    </source>
</evidence>
<dbReference type="EMBL" id="LKTP01000002">
    <property type="protein sequence ID" value="KRG30201.1"/>
    <property type="molecule type" value="Genomic_DNA"/>
</dbReference>
<dbReference type="AlphaFoldDB" id="A0A0Q9ZD66"/>
<comment type="caution">
    <text evidence="2">The sequence shown here is derived from an EMBL/GenBank/DDBJ whole genome shotgun (WGS) entry which is preliminary data.</text>
</comment>
<reference evidence="2" key="1">
    <citation type="submission" date="2015-10" db="EMBL/GenBank/DDBJ databases">
        <title>Draft genome sequence of Salegentibacter mishustinae KCTC 12263.</title>
        <authorList>
            <person name="Lin W."/>
            <person name="Zheng Q."/>
        </authorList>
    </citation>
    <scope>NUCLEOTIDE SEQUENCE [LARGE SCALE GENOMIC DNA]</scope>
    <source>
        <strain evidence="2">KCTC 12263</strain>
    </source>
</reference>
<protein>
    <recommendedName>
        <fullName evidence="4">Glycerophosphoryl diester phosphodiesterase membrane domain-containing protein</fullName>
    </recommendedName>
</protein>
<dbReference type="STRING" id="270918.APR42_13530"/>
<dbReference type="OrthoDB" id="1049480at2"/>
<organism evidence="2 3">
    <name type="scientific">Salegentibacter mishustinae</name>
    <dbReference type="NCBI Taxonomy" id="270918"/>
    <lineage>
        <taxon>Bacteria</taxon>
        <taxon>Pseudomonadati</taxon>
        <taxon>Bacteroidota</taxon>
        <taxon>Flavobacteriia</taxon>
        <taxon>Flavobacteriales</taxon>
        <taxon>Flavobacteriaceae</taxon>
        <taxon>Salegentibacter</taxon>
    </lineage>
</organism>
<keyword evidence="1" id="KW-0472">Membrane</keyword>
<proteinExistence type="predicted"/>
<keyword evidence="3" id="KW-1185">Reference proteome</keyword>
<gene>
    <name evidence="2" type="ORF">APR42_13530</name>
</gene>
<feature type="transmembrane region" description="Helical" evidence="1">
    <location>
        <begin position="39"/>
        <end position="57"/>
    </location>
</feature>
<evidence type="ECO:0008006" key="4">
    <source>
        <dbReference type="Google" id="ProtNLM"/>
    </source>
</evidence>
<name>A0A0Q9ZD66_9FLAO</name>
<dbReference type="Proteomes" id="UP000051643">
    <property type="component" value="Unassembled WGS sequence"/>
</dbReference>